<accession>G2PQN6</accession>
<gene>
    <name evidence="5" type="ordered locus">Murru_2638</name>
</gene>
<dbReference type="OrthoDB" id="25954at2"/>
<dbReference type="InterPro" id="IPR012292">
    <property type="entry name" value="Globin/Proto"/>
</dbReference>
<dbReference type="STRING" id="886377.Murru_2638"/>
<sequence>MKRDIRPADDIELFVDTFYDGVRNDDLLGPVFKEALQGNWPEHRNKMYRFWHSVLLDDPLYFGNPFLPHVDLPHEKDYFDHWVTLFHETLDQLFEGKKTEEFKKQITKMAEMFHQNIATGSNHNKNVWR</sequence>
<dbReference type="Pfam" id="PF01152">
    <property type="entry name" value="Bac_globin"/>
    <property type="match status" value="1"/>
</dbReference>
<dbReference type="InterPro" id="IPR001486">
    <property type="entry name" value="Hemoglobin_trunc"/>
</dbReference>
<dbReference type="EMBL" id="CP002999">
    <property type="protein sequence ID" value="AEM71673.1"/>
    <property type="molecule type" value="Genomic_DNA"/>
</dbReference>
<keyword evidence="2" id="KW-0349">Heme</keyword>
<evidence type="ECO:0000313" key="5">
    <source>
        <dbReference type="EMBL" id="AEM71673.1"/>
    </source>
</evidence>
<keyword evidence="4" id="KW-0408">Iron</keyword>
<proteinExistence type="predicted"/>
<evidence type="ECO:0000256" key="2">
    <source>
        <dbReference type="ARBA" id="ARBA00022617"/>
    </source>
</evidence>
<keyword evidence="1" id="KW-0813">Transport</keyword>
<dbReference type="RefSeq" id="WP_014033954.1">
    <property type="nucleotide sequence ID" value="NC_015945.1"/>
</dbReference>
<dbReference type="eggNOG" id="COG2346">
    <property type="taxonomic scope" value="Bacteria"/>
</dbReference>
<dbReference type="HOGENOM" id="CLU_104957_3_1_10"/>
<keyword evidence="3" id="KW-0479">Metal-binding</keyword>
<reference evidence="6" key="1">
    <citation type="submission" date="2011-08" db="EMBL/GenBank/DDBJ databases">
        <title>The complete genome of Muricauda ruestringensis DSM 13258.</title>
        <authorList>
            <person name="Lucas S."/>
            <person name="Han J."/>
            <person name="Lapidus A."/>
            <person name="Bruce D."/>
            <person name="Goodwin L."/>
            <person name="Pitluck S."/>
            <person name="Peters L."/>
            <person name="Kyrpides N."/>
            <person name="Mavromatis K."/>
            <person name="Ivanova N."/>
            <person name="Ovchinnikova G."/>
            <person name="Teshima H."/>
            <person name="Detter J.C."/>
            <person name="Tapia R."/>
            <person name="Han C."/>
            <person name="Land M."/>
            <person name="Hauser L."/>
            <person name="Markowitz V."/>
            <person name="Cheng J.-F."/>
            <person name="Hugenholtz P."/>
            <person name="Woyke T."/>
            <person name="Wu D."/>
            <person name="Spring S."/>
            <person name="Schroeder M."/>
            <person name="Brambilla E."/>
            <person name="Klenk H.-P."/>
            <person name="Eisen J.A."/>
        </authorList>
    </citation>
    <scope>NUCLEOTIDE SEQUENCE [LARGE SCALE GENOMIC DNA]</scope>
    <source>
        <strain evidence="6">DSM 13258 / LMG 19739 / B1</strain>
    </source>
</reference>
<dbReference type="GO" id="GO:0019825">
    <property type="term" value="F:oxygen binding"/>
    <property type="evidence" value="ECO:0007669"/>
    <property type="project" value="InterPro"/>
</dbReference>
<reference evidence="5 6" key="2">
    <citation type="journal article" date="2012" name="Stand. Genomic Sci.">
        <title>Complete genome sequence of the facultatively anaerobic, appendaged bacterium Muricauda ruestringensis type strain (B1(T)).</title>
        <authorList>
            <person name="Huntemann M."/>
            <person name="Teshima H."/>
            <person name="Lapidus A."/>
            <person name="Nolan M."/>
            <person name="Lucas S."/>
            <person name="Hammon N."/>
            <person name="Deshpande S."/>
            <person name="Cheng J.F."/>
            <person name="Tapia R."/>
            <person name="Goodwin L.A."/>
            <person name="Pitluck S."/>
            <person name="Liolios K."/>
            <person name="Pagani I."/>
            <person name="Ivanova N."/>
            <person name="Mavromatis K."/>
            <person name="Mikhailova N."/>
            <person name="Pati A."/>
            <person name="Chen A."/>
            <person name="Palaniappan K."/>
            <person name="Land M."/>
            <person name="Hauser L."/>
            <person name="Pan C."/>
            <person name="Brambilla E.M."/>
            <person name="Rohde M."/>
            <person name="Spring S."/>
            <person name="Goker M."/>
            <person name="Detter J.C."/>
            <person name="Bristow J."/>
            <person name="Eisen J.A."/>
            <person name="Markowitz V."/>
            <person name="Hugenholtz P."/>
            <person name="Kyrpides N.C."/>
            <person name="Klenk H.P."/>
            <person name="Woyke T."/>
        </authorList>
    </citation>
    <scope>NUCLEOTIDE SEQUENCE [LARGE SCALE GENOMIC DNA]</scope>
    <source>
        <strain evidence="6">DSM 13258 / LMG 19739 / B1</strain>
    </source>
</reference>
<evidence type="ECO:0000313" key="6">
    <source>
        <dbReference type="Proteomes" id="UP000008908"/>
    </source>
</evidence>
<dbReference type="AlphaFoldDB" id="G2PQN6"/>
<evidence type="ECO:0000256" key="3">
    <source>
        <dbReference type="ARBA" id="ARBA00022723"/>
    </source>
</evidence>
<dbReference type="InterPro" id="IPR009050">
    <property type="entry name" value="Globin-like_sf"/>
</dbReference>
<dbReference type="SUPFAM" id="SSF46458">
    <property type="entry name" value="Globin-like"/>
    <property type="match status" value="1"/>
</dbReference>
<name>G2PQN6_ALLRU</name>
<dbReference type="Proteomes" id="UP000008908">
    <property type="component" value="Chromosome"/>
</dbReference>
<evidence type="ECO:0000256" key="1">
    <source>
        <dbReference type="ARBA" id="ARBA00022448"/>
    </source>
</evidence>
<evidence type="ECO:0000256" key="4">
    <source>
        <dbReference type="ARBA" id="ARBA00023004"/>
    </source>
</evidence>
<organism evidence="5 6">
    <name type="scientific">Allomuricauda ruestringensis (strain DSM 13258 / CIP 107369 / LMG 19739 / B1)</name>
    <name type="common">Muricauda ruestringensis</name>
    <dbReference type="NCBI Taxonomy" id="886377"/>
    <lineage>
        <taxon>Bacteria</taxon>
        <taxon>Pseudomonadati</taxon>
        <taxon>Bacteroidota</taxon>
        <taxon>Flavobacteriia</taxon>
        <taxon>Flavobacteriales</taxon>
        <taxon>Flavobacteriaceae</taxon>
        <taxon>Flagellimonas</taxon>
    </lineage>
</organism>
<dbReference type="GO" id="GO:0046872">
    <property type="term" value="F:metal ion binding"/>
    <property type="evidence" value="ECO:0007669"/>
    <property type="project" value="UniProtKB-KW"/>
</dbReference>
<protein>
    <submittedName>
        <fullName evidence="5">Globin family protein</fullName>
    </submittedName>
</protein>
<dbReference type="KEGG" id="mrs:Murru_2638"/>
<dbReference type="GO" id="GO:0020037">
    <property type="term" value="F:heme binding"/>
    <property type="evidence" value="ECO:0007669"/>
    <property type="project" value="InterPro"/>
</dbReference>
<dbReference type="Gene3D" id="1.10.490.10">
    <property type="entry name" value="Globins"/>
    <property type="match status" value="1"/>
</dbReference>
<keyword evidence="6" id="KW-1185">Reference proteome</keyword>
<dbReference type="CDD" id="cd08916">
    <property type="entry name" value="TrHb3_P"/>
    <property type="match status" value="1"/>
</dbReference>